<reference evidence="8" key="1">
    <citation type="journal article" date="2020" name="mSystems">
        <title>Genome- and Community-Level Interaction Insights into Carbon Utilization and Element Cycling Functions of Hydrothermarchaeota in Hydrothermal Sediment.</title>
        <authorList>
            <person name="Zhou Z."/>
            <person name="Liu Y."/>
            <person name="Xu W."/>
            <person name="Pan J."/>
            <person name="Luo Z.H."/>
            <person name="Li M."/>
        </authorList>
    </citation>
    <scope>NUCLEOTIDE SEQUENCE [LARGE SCALE GENOMIC DNA]</scope>
    <source>
        <strain evidence="8">SpSt-301</strain>
    </source>
</reference>
<keyword evidence="6" id="KW-0694">RNA-binding</keyword>
<dbReference type="InterPro" id="IPR012933">
    <property type="entry name" value="HicA_mRNA_interferase"/>
</dbReference>
<proteinExistence type="inferred from homology"/>
<name>A0A7C1JCE9_9THEO</name>
<gene>
    <name evidence="8" type="ORF">ENQ35_03225</name>
</gene>
<dbReference type="AlphaFoldDB" id="A0A7C1JCE9"/>
<evidence type="ECO:0000256" key="6">
    <source>
        <dbReference type="ARBA" id="ARBA00022884"/>
    </source>
</evidence>
<evidence type="ECO:0000256" key="2">
    <source>
        <dbReference type="ARBA" id="ARBA00022649"/>
    </source>
</evidence>
<keyword evidence="5" id="KW-0378">Hydrolase</keyword>
<dbReference type="InterPro" id="IPR038570">
    <property type="entry name" value="HicA_sf"/>
</dbReference>
<sequence>MPRLPVCSGEEAIKTFVKAGWRVERQKGSHVSLIQEGNPKILTVPLHKELDRGLLRALIRKAGLTVGEYCDLFETR</sequence>
<comment type="caution">
    <text evidence="8">The sequence shown here is derived from an EMBL/GenBank/DDBJ whole genome shotgun (WGS) entry which is preliminary data.</text>
</comment>
<evidence type="ECO:0000256" key="7">
    <source>
        <dbReference type="ARBA" id="ARBA00023016"/>
    </source>
</evidence>
<accession>A0A7C1JCE9</accession>
<dbReference type="GO" id="GO:0003729">
    <property type="term" value="F:mRNA binding"/>
    <property type="evidence" value="ECO:0007669"/>
    <property type="project" value="InterPro"/>
</dbReference>
<dbReference type="GO" id="GO:0004519">
    <property type="term" value="F:endonuclease activity"/>
    <property type="evidence" value="ECO:0007669"/>
    <property type="project" value="UniProtKB-KW"/>
</dbReference>
<protein>
    <submittedName>
        <fullName evidence="8">Type II toxin-antitoxin system HicA family toxin</fullName>
    </submittedName>
</protein>
<dbReference type="SUPFAM" id="SSF54786">
    <property type="entry name" value="YcfA/nrd intein domain"/>
    <property type="match status" value="1"/>
</dbReference>
<keyword evidence="2" id="KW-1277">Toxin-antitoxin system</keyword>
<dbReference type="EMBL" id="DSMV01000195">
    <property type="protein sequence ID" value="HDW51733.1"/>
    <property type="molecule type" value="Genomic_DNA"/>
</dbReference>
<dbReference type="GO" id="GO:0016787">
    <property type="term" value="F:hydrolase activity"/>
    <property type="evidence" value="ECO:0007669"/>
    <property type="project" value="UniProtKB-KW"/>
</dbReference>
<keyword evidence="3" id="KW-0540">Nuclease</keyword>
<dbReference type="PANTHER" id="PTHR34873">
    <property type="entry name" value="SSR1766 PROTEIN"/>
    <property type="match status" value="1"/>
</dbReference>
<keyword evidence="7" id="KW-0346">Stress response</keyword>
<keyword evidence="4" id="KW-0255">Endonuclease</keyword>
<evidence type="ECO:0000256" key="3">
    <source>
        <dbReference type="ARBA" id="ARBA00022722"/>
    </source>
</evidence>
<comment type="similarity">
    <text evidence="1">Belongs to the HicA mRNA interferase family.</text>
</comment>
<dbReference type="Pfam" id="PF07927">
    <property type="entry name" value="HicA_toxin"/>
    <property type="match status" value="1"/>
</dbReference>
<evidence type="ECO:0000256" key="5">
    <source>
        <dbReference type="ARBA" id="ARBA00022801"/>
    </source>
</evidence>
<evidence type="ECO:0000256" key="4">
    <source>
        <dbReference type="ARBA" id="ARBA00022759"/>
    </source>
</evidence>
<evidence type="ECO:0000256" key="1">
    <source>
        <dbReference type="ARBA" id="ARBA00006620"/>
    </source>
</evidence>
<dbReference type="Gene3D" id="3.30.920.30">
    <property type="entry name" value="Hypothetical protein"/>
    <property type="match status" value="1"/>
</dbReference>
<organism evidence="8">
    <name type="scientific">Ammonifex degensii</name>
    <dbReference type="NCBI Taxonomy" id="42838"/>
    <lineage>
        <taxon>Bacteria</taxon>
        <taxon>Bacillati</taxon>
        <taxon>Bacillota</taxon>
        <taxon>Clostridia</taxon>
        <taxon>Thermoanaerobacterales</taxon>
        <taxon>Thermoanaerobacteraceae</taxon>
        <taxon>Ammonifex</taxon>
    </lineage>
</organism>
<dbReference type="PANTHER" id="PTHR34873:SF3">
    <property type="entry name" value="ADDICTION MODULE TOXIN, HICA FAMILY"/>
    <property type="match status" value="1"/>
</dbReference>
<evidence type="ECO:0000313" key="8">
    <source>
        <dbReference type="EMBL" id="HDW51733.1"/>
    </source>
</evidence>